<dbReference type="EMBL" id="BSXT01001390">
    <property type="protein sequence ID" value="GMF41985.1"/>
    <property type="molecule type" value="Genomic_DNA"/>
</dbReference>
<dbReference type="AlphaFoldDB" id="A0A9W7CT29"/>
<evidence type="ECO:0000313" key="3">
    <source>
        <dbReference type="EMBL" id="GMF41985.1"/>
    </source>
</evidence>
<accession>A0A9W7CT29</accession>
<evidence type="ECO:0000313" key="4">
    <source>
        <dbReference type="Proteomes" id="UP001165121"/>
    </source>
</evidence>
<name>A0A9W7CT29_9STRA</name>
<keyword evidence="2" id="KW-0812">Transmembrane</keyword>
<organism evidence="3 4">
    <name type="scientific">Phytophthora fragariaefolia</name>
    <dbReference type="NCBI Taxonomy" id="1490495"/>
    <lineage>
        <taxon>Eukaryota</taxon>
        <taxon>Sar</taxon>
        <taxon>Stramenopiles</taxon>
        <taxon>Oomycota</taxon>
        <taxon>Peronosporomycetes</taxon>
        <taxon>Peronosporales</taxon>
        <taxon>Peronosporaceae</taxon>
        <taxon>Phytophthora</taxon>
    </lineage>
</organism>
<proteinExistence type="predicted"/>
<reference evidence="3" key="1">
    <citation type="submission" date="2023-04" db="EMBL/GenBank/DDBJ databases">
        <title>Phytophthora fragariaefolia NBRC 109709.</title>
        <authorList>
            <person name="Ichikawa N."/>
            <person name="Sato H."/>
            <person name="Tonouchi N."/>
        </authorList>
    </citation>
    <scope>NUCLEOTIDE SEQUENCE</scope>
    <source>
        <strain evidence="3">NBRC 109709</strain>
    </source>
</reference>
<feature type="compositionally biased region" description="Low complexity" evidence="1">
    <location>
        <begin position="85"/>
        <end position="146"/>
    </location>
</feature>
<dbReference type="OrthoDB" id="1158011at2759"/>
<keyword evidence="2" id="KW-1133">Transmembrane helix</keyword>
<gene>
    <name evidence="3" type="ORF">Pfra01_001353700</name>
</gene>
<keyword evidence="4" id="KW-1185">Reference proteome</keyword>
<dbReference type="Proteomes" id="UP001165121">
    <property type="component" value="Unassembled WGS sequence"/>
</dbReference>
<feature type="transmembrane region" description="Helical" evidence="2">
    <location>
        <begin position="175"/>
        <end position="192"/>
    </location>
</feature>
<evidence type="ECO:0000256" key="1">
    <source>
        <dbReference type="SAM" id="MobiDB-lite"/>
    </source>
</evidence>
<sequence>MPTKGEGAIGALDFPAEERKRLAKLLQADDEAETEKKPSKYAEQIAQLHMHSLESAPPASAAKDTKEAAKASADGSDNDREKPKASAAVATADSTTIESKPASTEAAPSTEPSSSTESANQASSAPALAAESVEPAAAAEEAQAPAVEERQPNVDTPIVVDNITQVRQSDSVDTFLHYLTVAIVVALFALIYKKLLQMHGVLQ</sequence>
<comment type="caution">
    <text evidence="3">The sequence shown here is derived from an EMBL/GenBank/DDBJ whole genome shotgun (WGS) entry which is preliminary data.</text>
</comment>
<evidence type="ECO:0000256" key="2">
    <source>
        <dbReference type="SAM" id="Phobius"/>
    </source>
</evidence>
<keyword evidence="2" id="KW-0472">Membrane</keyword>
<protein>
    <submittedName>
        <fullName evidence="3">Unnamed protein product</fullName>
    </submittedName>
</protein>
<feature type="region of interest" description="Disordered" evidence="1">
    <location>
        <begin position="26"/>
        <end position="153"/>
    </location>
</feature>